<sequence length="148" mass="16563">MKKSFSVIHDANSFGGFFRINEKGGDSLFVPEGRNGQGIKLFLTGIIRALTLMKAIDIKHPPLLLEHVSGKSYNFEWDLVTMDRDLSHQNELSISGTLLQVHVEHSHQPLVLSCIEDLCPNLIPEIDSSLTHVKDFFQNTMSRGGVTF</sequence>
<accession>A0AAV0FU42</accession>
<proteinExistence type="predicted"/>
<organism evidence="1 2">
    <name type="scientific">Cuscuta epithymum</name>
    <dbReference type="NCBI Taxonomy" id="186058"/>
    <lineage>
        <taxon>Eukaryota</taxon>
        <taxon>Viridiplantae</taxon>
        <taxon>Streptophyta</taxon>
        <taxon>Embryophyta</taxon>
        <taxon>Tracheophyta</taxon>
        <taxon>Spermatophyta</taxon>
        <taxon>Magnoliopsida</taxon>
        <taxon>eudicotyledons</taxon>
        <taxon>Gunneridae</taxon>
        <taxon>Pentapetalae</taxon>
        <taxon>asterids</taxon>
        <taxon>lamiids</taxon>
        <taxon>Solanales</taxon>
        <taxon>Convolvulaceae</taxon>
        <taxon>Cuscuteae</taxon>
        <taxon>Cuscuta</taxon>
        <taxon>Cuscuta subgen. Cuscuta</taxon>
    </lineage>
</organism>
<keyword evidence="2" id="KW-1185">Reference proteome</keyword>
<dbReference type="Proteomes" id="UP001152523">
    <property type="component" value="Unassembled WGS sequence"/>
</dbReference>
<evidence type="ECO:0000313" key="1">
    <source>
        <dbReference type="EMBL" id="CAH9139113.1"/>
    </source>
</evidence>
<comment type="caution">
    <text evidence="1">The sequence shown here is derived from an EMBL/GenBank/DDBJ whole genome shotgun (WGS) entry which is preliminary data.</text>
</comment>
<evidence type="ECO:0000313" key="2">
    <source>
        <dbReference type="Proteomes" id="UP001152523"/>
    </source>
</evidence>
<reference evidence="1" key="1">
    <citation type="submission" date="2022-07" db="EMBL/GenBank/DDBJ databases">
        <authorList>
            <person name="Macas J."/>
            <person name="Novak P."/>
            <person name="Neumann P."/>
        </authorList>
    </citation>
    <scope>NUCLEOTIDE SEQUENCE</scope>
</reference>
<gene>
    <name evidence="1" type="ORF">CEPIT_LOCUS37343</name>
</gene>
<dbReference type="EMBL" id="CAMAPF010001015">
    <property type="protein sequence ID" value="CAH9139113.1"/>
    <property type="molecule type" value="Genomic_DNA"/>
</dbReference>
<dbReference type="AlphaFoldDB" id="A0AAV0FU42"/>
<protein>
    <submittedName>
        <fullName evidence="1">Uncharacterized protein</fullName>
    </submittedName>
</protein>
<name>A0AAV0FU42_9ASTE</name>